<evidence type="ECO:0000256" key="6">
    <source>
        <dbReference type="ARBA" id="ARBA00022692"/>
    </source>
</evidence>
<sequence length="270" mass="29694">MDFLQIIILALIQGITEFLPISSSGHLVLPAQLLDWQDQGNAFDVAVHVGTLLAVCIYFWNDIKALWLGWTASLIKKQPSHEATLSWCIIWATLPALLFGGVLSLLGWDEKLRSTLVIATTTIVFGLLLWQSELKGKKTRELTEMTIYLALLIGFAQALALIPGTSRSGITITIALFLGFNRSAAARFSFLLSIPVILAAGTLKILQLVTAAEPVAWDVLIYGAVIAGVSAFLCIHWFLGFINRIGLLPFVIYRLLLGVVLFCLYFAIEF</sequence>
<keyword evidence="14" id="KW-0961">Cell wall biogenesis/degradation</keyword>
<feature type="transmembrane region" description="Helical" evidence="14">
    <location>
        <begin position="84"/>
        <end position="106"/>
    </location>
</feature>
<evidence type="ECO:0000256" key="1">
    <source>
        <dbReference type="ARBA" id="ARBA00004651"/>
    </source>
</evidence>
<evidence type="ECO:0000256" key="4">
    <source>
        <dbReference type="ARBA" id="ARBA00021581"/>
    </source>
</evidence>
<dbReference type="NCBIfam" id="TIGR00753">
    <property type="entry name" value="undec_PP_bacA"/>
    <property type="match status" value="1"/>
</dbReference>
<protein>
    <recommendedName>
        <fullName evidence="4 14">Undecaprenyl-diphosphatase</fullName>
        <ecNumber evidence="3 14">3.6.1.27</ecNumber>
    </recommendedName>
    <alternativeName>
        <fullName evidence="12 14">Bacitracin resistance protein</fullName>
    </alternativeName>
    <alternativeName>
        <fullName evidence="11 14">Undecaprenyl pyrophosphate phosphatase</fullName>
    </alternativeName>
</protein>
<dbReference type="NCBIfam" id="NF001393">
    <property type="entry name" value="PRK00281.2-4"/>
    <property type="match status" value="1"/>
</dbReference>
<comment type="caution">
    <text evidence="15">The sequence shown here is derived from an EMBL/GenBank/DDBJ whole genome shotgun (WGS) entry which is preliminary data.</text>
</comment>
<evidence type="ECO:0000256" key="7">
    <source>
        <dbReference type="ARBA" id="ARBA00022801"/>
    </source>
</evidence>
<feature type="transmembrane region" description="Helical" evidence="14">
    <location>
        <begin position="245"/>
        <end position="268"/>
    </location>
</feature>
<comment type="catalytic activity">
    <reaction evidence="13 14">
        <text>di-trans,octa-cis-undecaprenyl diphosphate + H2O = di-trans,octa-cis-undecaprenyl phosphate + phosphate + H(+)</text>
        <dbReference type="Rhea" id="RHEA:28094"/>
        <dbReference type="ChEBI" id="CHEBI:15377"/>
        <dbReference type="ChEBI" id="CHEBI:15378"/>
        <dbReference type="ChEBI" id="CHEBI:43474"/>
        <dbReference type="ChEBI" id="CHEBI:58405"/>
        <dbReference type="ChEBI" id="CHEBI:60392"/>
        <dbReference type="EC" id="3.6.1.27"/>
    </reaction>
</comment>
<comment type="similarity">
    <text evidence="2 14">Belongs to the UppP family.</text>
</comment>
<keyword evidence="14" id="KW-0133">Cell shape</keyword>
<keyword evidence="8 14" id="KW-1133">Transmembrane helix</keyword>
<evidence type="ECO:0000256" key="8">
    <source>
        <dbReference type="ARBA" id="ARBA00022989"/>
    </source>
</evidence>
<evidence type="ECO:0000256" key="14">
    <source>
        <dbReference type="HAMAP-Rule" id="MF_01006"/>
    </source>
</evidence>
<evidence type="ECO:0000256" key="11">
    <source>
        <dbReference type="ARBA" id="ARBA00032707"/>
    </source>
</evidence>
<evidence type="ECO:0000313" key="16">
    <source>
        <dbReference type="Proteomes" id="UP001528823"/>
    </source>
</evidence>
<keyword evidence="14" id="KW-0573">Peptidoglycan synthesis</keyword>
<feature type="transmembrane region" description="Helical" evidence="14">
    <location>
        <begin position="184"/>
        <end position="203"/>
    </location>
</feature>
<dbReference type="RefSeq" id="WP_274686798.1">
    <property type="nucleotide sequence ID" value="NZ_JAPMOU010000001.1"/>
</dbReference>
<proteinExistence type="inferred from homology"/>
<dbReference type="PANTHER" id="PTHR30622:SF4">
    <property type="entry name" value="UNDECAPRENYL-DIPHOSPHATASE"/>
    <property type="match status" value="1"/>
</dbReference>
<keyword evidence="5 14" id="KW-1003">Cell membrane</keyword>
<evidence type="ECO:0000313" key="15">
    <source>
        <dbReference type="EMBL" id="MDE1460425.1"/>
    </source>
</evidence>
<evidence type="ECO:0000256" key="12">
    <source>
        <dbReference type="ARBA" id="ARBA00032932"/>
    </source>
</evidence>
<organism evidence="15 16">
    <name type="scientific">Spartinivicinus poritis</name>
    <dbReference type="NCBI Taxonomy" id="2994640"/>
    <lineage>
        <taxon>Bacteria</taxon>
        <taxon>Pseudomonadati</taxon>
        <taxon>Pseudomonadota</taxon>
        <taxon>Gammaproteobacteria</taxon>
        <taxon>Oceanospirillales</taxon>
        <taxon>Zooshikellaceae</taxon>
        <taxon>Spartinivicinus</taxon>
    </lineage>
</organism>
<name>A0ABT5U2G8_9GAMM</name>
<dbReference type="Proteomes" id="UP001528823">
    <property type="component" value="Unassembled WGS sequence"/>
</dbReference>
<evidence type="ECO:0000256" key="13">
    <source>
        <dbReference type="ARBA" id="ARBA00047594"/>
    </source>
</evidence>
<keyword evidence="9 14" id="KW-0472">Membrane</keyword>
<dbReference type="GO" id="GO:0050380">
    <property type="term" value="F:undecaprenyl-diphosphatase activity"/>
    <property type="evidence" value="ECO:0007669"/>
    <property type="project" value="UniProtKB-EC"/>
</dbReference>
<keyword evidence="10 14" id="KW-0046">Antibiotic resistance</keyword>
<evidence type="ECO:0000256" key="3">
    <source>
        <dbReference type="ARBA" id="ARBA00012374"/>
    </source>
</evidence>
<comment type="subcellular location">
    <subcellularLocation>
        <location evidence="1 14">Cell membrane</location>
        <topology evidence="1 14">Multi-pass membrane protein</topology>
    </subcellularLocation>
</comment>
<dbReference type="Pfam" id="PF02673">
    <property type="entry name" value="BacA"/>
    <property type="match status" value="1"/>
</dbReference>
<feature type="transmembrane region" description="Helical" evidence="14">
    <location>
        <begin position="112"/>
        <end position="130"/>
    </location>
</feature>
<keyword evidence="16" id="KW-1185">Reference proteome</keyword>
<feature type="transmembrane region" description="Helical" evidence="14">
    <location>
        <begin position="46"/>
        <end position="63"/>
    </location>
</feature>
<gene>
    <name evidence="14" type="primary">uppP</name>
    <name evidence="15" type="ORF">ORQ98_00460</name>
</gene>
<reference evidence="15 16" key="1">
    <citation type="submission" date="2022-11" db="EMBL/GenBank/DDBJ databases">
        <title>Spartinivicinus poritis sp. nov., isolated from scleractinian coral Porites lutea.</title>
        <authorList>
            <person name="Zhang G."/>
            <person name="Cai L."/>
            <person name="Wei Q."/>
        </authorList>
    </citation>
    <scope>NUCLEOTIDE SEQUENCE [LARGE SCALE GENOMIC DNA]</scope>
    <source>
        <strain evidence="15 16">A2-2</strain>
    </source>
</reference>
<evidence type="ECO:0000256" key="9">
    <source>
        <dbReference type="ARBA" id="ARBA00023136"/>
    </source>
</evidence>
<feature type="transmembrane region" description="Helical" evidence="14">
    <location>
        <begin position="142"/>
        <end position="164"/>
    </location>
</feature>
<dbReference type="InterPro" id="IPR003824">
    <property type="entry name" value="UppP"/>
</dbReference>
<accession>A0ABT5U2G8</accession>
<evidence type="ECO:0000256" key="10">
    <source>
        <dbReference type="ARBA" id="ARBA00023251"/>
    </source>
</evidence>
<dbReference type="PANTHER" id="PTHR30622">
    <property type="entry name" value="UNDECAPRENYL-DIPHOSPHATASE"/>
    <property type="match status" value="1"/>
</dbReference>
<dbReference type="EMBL" id="JAPMOU010000001">
    <property type="protein sequence ID" value="MDE1460425.1"/>
    <property type="molecule type" value="Genomic_DNA"/>
</dbReference>
<keyword evidence="7 14" id="KW-0378">Hydrolase</keyword>
<comment type="miscellaneous">
    <text evidence="14">Bacitracin is thought to be involved in the inhibition of peptidoglycan synthesis by sequestering undecaprenyl diphosphate, thereby reducing the pool of lipid carrier available.</text>
</comment>
<evidence type="ECO:0000256" key="2">
    <source>
        <dbReference type="ARBA" id="ARBA00010621"/>
    </source>
</evidence>
<comment type="function">
    <text evidence="14">Catalyzes the dephosphorylation of undecaprenyl diphosphate (UPP). Confers resistance to bacitracin.</text>
</comment>
<keyword evidence="6 14" id="KW-0812">Transmembrane</keyword>
<evidence type="ECO:0000256" key="5">
    <source>
        <dbReference type="ARBA" id="ARBA00022475"/>
    </source>
</evidence>
<dbReference type="EC" id="3.6.1.27" evidence="3 14"/>
<dbReference type="HAMAP" id="MF_01006">
    <property type="entry name" value="Undec_diphosphatase"/>
    <property type="match status" value="1"/>
</dbReference>
<feature type="transmembrane region" description="Helical" evidence="14">
    <location>
        <begin position="215"/>
        <end position="239"/>
    </location>
</feature>